<protein>
    <recommendedName>
        <fullName evidence="2">DUF4399 domain-containing protein</fullName>
    </recommendedName>
</protein>
<accession>E6Q2V5</accession>
<gene>
    <name evidence="1" type="ORF">CARN4_1836</name>
</gene>
<dbReference type="AlphaFoldDB" id="E6Q2V5"/>
<name>E6Q2V5_9ZZZZ</name>
<organism evidence="1">
    <name type="scientific">mine drainage metagenome</name>
    <dbReference type="NCBI Taxonomy" id="410659"/>
    <lineage>
        <taxon>unclassified sequences</taxon>
        <taxon>metagenomes</taxon>
        <taxon>ecological metagenomes</taxon>
    </lineage>
</organism>
<comment type="caution">
    <text evidence="1">The sequence shown here is derived from an EMBL/GenBank/DDBJ whole genome shotgun (WGS) entry which is preliminary data.</text>
</comment>
<sequence length="274" mass="28444">MATALALAVGAIGFPALASMMAPPSISIVAPAAGATVRGSSIPLRVVIHNYRLECTNIGKTNVPMGEGHYHVMVDGMDMAHLVGPFCSSSIEIPGRGLAAGRHTITVALATDAHAMASMPTSVSFNYQPVGTKPLPAPVRSGKPTVSVLSPRNGASVGKHFTLALKVRNFHLACSLEGKRDIAGWGHVHVMVQQDGETSAAPSTPLLAMMKTPMGMKAAGMSMPGMVGMPCSTHIPIDLSSWHSGPATILVLLANDDHMPTMDAAPAVLHVNIR</sequence>
<proteinExistence type="predicted"/>
<evidence type="ECO:0008006" key="2">
    <source>
        <dbReference type="Google" id="ProtNLM"/>
    </source>
</evidence>
<reference evidence="1" key="1">
    <citation type="submission" date="2009-10" db="EMBL/GenBank/DDBJ databases">
        <title>Diversity of trophic interactions inside an arsenic-rich microbial ecosystem.</title>
        <authorList>
            <person name="Bertin P.N."/>
            <person name="Heinrich-Salmeron A."/>
            <person name="Pelletier E."/>
            <person name="Goulhen-Chollet F."/>
            <person name="Arsene-Ploetze F."/>
            <person name="Gallien S."/>
            <person name="Calteau A."/>
            <person name="Vallenet D."/>
            <person name="Casiot C."/>
            <person name="Chane-Woon-Ming B."/>
            <person name="Giloteaux L."/>
            <person name="Barakat M."/>
            <person name="Bonnefoy V."/>
            <person name="Bruneel O."/>
            <person name="Chandler M."/>
            <person name="Cleiss J."/>
            <person name="Duran R."/>
            <person name="Elbaz-Poulichet F."/>
            <person name="Fonknechten N."/>
            <person name="Lauga B."/>
            <person name="Mornico D."/>
            <person name="Ortet P."/>
            <person name="Schaeffer C."/>
            <person name="Siguier P."/>
            <person name="Alexander Thil Smith A."/>
            <person name="Van Dorsselaer A."/>
            <person name="Weissenbach J."/>
            <person name="Medigue C."/>
            <person name="Le Paslier D."/>
        </authorList>
    </citation>
    <scope>NUCLEOTIDE SEQUENCE</scope>
</reference>
<dbReference type="EMBL" id="CABO01000019">
    <property type="protein sequence ID" value="CBI01515.1"/>
    <property type="molecule type" value="Genomic_DNA"/>
</dbReference>
<evidence type="ECO:0000313" key="1">
    <source>
        <dbReference type="EMBL" id="CBI01515.1"/>
    </source>
</evidence>